<evidence type="ECO:0000313" key="1">
    <source>
        <dbReference type="EMBL" id="MCL7047699.1"/>
    </source>
</evidence>
<dbReference type="Gene3D" id="3.40.50.720">
    <property type="entry name" value="NAD(P)-binding Rossmann-like Domain"/>
    <property type="match status" value="1"/>
</dbReference>
<accession>A0AA42B1J5</accession>
<dbReference type="EMBL" id="JAJJMA010295977">
    <property type="protein sequence ID" value="MCL7047699.1"/>
    <property type="molecule type" value="Genomic_DNA"/>
</dbReference>
<evidence type="ECO:0000313" key="2">
    <source>
        <dbReference type="Proteomes" id="UP001177140"/>
    </source>
</evidence>
<dbReference type="InterPro" id="IPR036291">
    <property type="entry name" value="NAD(P)-bd_dom_sf"/>
</dbReference>
<comment type="caution">
    <text evidence="1">The sequence shown here is derived from an EMBL/GenBank/DDBJ whole genome shotgun (WGS) entry which is preliminary data.</text>
</comment>
<sequence>MGSEEEQKKENHLEPWRDLKGKVVMVTGASAGLGREFCLDLAKAGCKIVAAARRIDRLKSLCEEINQLNNDSKQGGGGVLTAVAVELDLYADGEAIESSVQKVWDSFGTIHALVNNAGVRGNEMEERMVKSQFWSKWGKKEWIISRGWIGTVIGMLMGMEIGSIQYHGLCLFPKSCNWDIHLLCNSYSPTHMLISYDTGNLIIT</sequence>
<dbReference type="Proteomes" id="UP001177140">
    <property type="component" value="Unassembled WGS sequence"/>
</dbReference>
<dbReference type="SUPFAM" id="SSF51735">
    <property type="entry name" value="NAD(P)-binding Rossmann-fold domains"/>
    <property type="match status" value="1"/>
</dbReference>
<dbReference type="PANTHER" id="PTHR44375">
    <property type="entry name" value="BETA-KETOACYL-ACP REDUCTASE-LIKE PROTEIN-RELATED"/>
    <property type="match status" value="1"/>
</dbReference>
<keyword evidence="2" id="KW-1185">Reference proteome</keyword>
<dbReference type="InterPro" id="IPR002347">
    <property type="entry name" value="SDR_fam"/>
</dbReference>
<dbReference type="PRINTS" id="PR00081">
    <property type="entry name" value="GDHRDH"/>
</dbReference>
<dbReference type="AlphaFoldDB" id="A0AA42B1J5"/>
<name>A0AA42B1J5_PAPNU</name>
<reference evidence="1" key="1">
    <citation type="submission" date="2022-03" db="EMBL/GenBank/DDBJ databases">
        <title>A functionally conserved STORR gene fusion in Papaver species that diverged 16.8 million years ago.</title>
        <authorList>
            <person name="Catania T."/>
        </authorList>
    </citation>
    <scope>NUCLEOTIDE SEQUENCE</scope>
    <source>
        <strain evidence="1">S-191538</strain>
    </source>
</reference>
<gene>
    <name evidence="1" type="ORF">MKW94_029873</name>
</gene>
<protein>
    <submittedName>
        <fullName evidence="1">Uncharacterized protein</fullName>
    </submittedName>
</protein>
<organism evidence="1 2">
    <name type="scientific">Papaver nudicaule</name>
    <name type="common">Iceland poppy</name>
    <dbReference type="NCBI Taxonomy" id="74823"/>
    <lineage>
        <taxon>Eukaryota</taxon>
        <taxon>Viridiplantae</taxon>
        <taxon>Streptophyta</taxon>
        <taxon>Embryophyta</taxon>
        <taxon>Tracheophyta</taxon>
        <taxon>Spermatophyta</taxon>
        <taxon>Magnoliopsida</taxon>
        <taxon>Ranunculales</taxon>
        <taxon>Papaveraceae</taxon>
        <taxon>Papaveroideae</taxon>
        <taxon>Papaver</taxon>
    </lineage>
</organism>
<dbReference type="PANTHER" id="PTHR44375:SF2">
    <property type="entry name" value="BETA-KETOACYL-ACP REDUCTASE-LIKE PROTEIN-RELATED"/>
    <property type="match status" value="1"/>
</dbReference>
<dbReference type="Pfam" id="PF00106">
    <property type="entry name" value="adh_short"/>
    <property type="match status" value="1"/>
</dbReference>
<proteinExistence type="predicted"/>